<protein>
    <recommendedName>
        <fullName evidence="5">VWFA domain-containing protein</fullName>
    </recommendedName>
</protein>
<dbReference type="Proteomes" id="UP001177023">
    <property type="component" value="Unassembled WGS sequence"/>
</dbReference>
<feature type="chain" id="PRO_5041382714" description="VWFA domain-containing protein" evidence="2">
    <location>
        <begin position="21"/>
        <end position="195"/>
    </location>
</feature>
<proteinExistence type="predicted"/>
<evidence type="ECO:0000313" key="3">
    <source>
        <dbReference type="EMBL" id="CAJ0575068.1"/>
    </source>
</evidence>
<comment type="caution">
    <text evidence="3">The sequence shown here is derived from an EMBL/GenBank/DDBJ whole genome shotgun (WGS) entry which is preliminary data.</text>
</comment>
<name>A0AA36CTJ6_9BILA</name>
<feature type="non-terminal residue" evidence="3">
    <location>
        <position position="1"/>
    </location>
</feature>
<keyword evidence="2" id="KW-0732">Signal</keyword>
<keyword evidence="4" id="KW-1185">Reference proteome</keyword>
<dbReference type="EMBL" id="CATQJA010002635">
    <property type="protein sequence ID" value="CAJ0575068.1"/>
    <property type="molecule type" value="Genomic_DNA"/>
</dbReference>
<evidence type="ECO:0000256" key="1">
    <source>
        <dbReference type="SAM" id="MobiDB-lite"/>
    </source>
</evidence>
<organism evidence="3 4">
    <name type="scientific">Mesorhabditis spiculigera</name>
    <dbReference type="NCBI Taxonomy" id="96644"/>
    <lineage>
        <taxon>Eukaryota</taxon>
        <taxon>Metazoa</taxon>
        <taxon>Ecdysozoa</taxon>
        <taxon>Nematoda</taxon>
        <taxon>Chromadorea</taxon>
        <taxon>Rhabditida</taxon>
        <taxon>Rhabditina</taxon>
        <taxon>Rhabditomorpha</taxon>
        <taxon>Rhabditoidea</taxon>
        <taxon>Rhabditidae</taxon>
        <taxon>Mesorhabditinae</taxon>
        <taxon>Mesorhabditis</taxon>
    </lineage>
</organism>
<evidence type="ECO:0000313" key="4">
    <source>
        <dbReference type="Proteomes" id="UP001177023"/>
    </source>
</evidence>
<dbReference type="AlphaFoldDB" id="A0AA36CTJ6"/>
<reference evidence="3" key="1">
    <citation type="submission" date="2023-06" db="EMBL/GenBank/DDBJ databases">
        <authorList>
            <person name="Delattre M."/>
        </authorList>
    </citation>
    <scope>NUCLEOTIDE SEQUENCE</scope>
    <source>
        <strain evidence="3">AF72</strain>
    </source>
</reference>
<feature type="region of interest" description="Disordered" evidence="1">
    <location>
        <begin position="157"/>
        <end position="195"/>
    </location>
</feature>
<accession>A0AA36CTJ6</accession>
<gene>
    <name evidence="3" type="ORF">MSPICULIGERA_LOCUS13385</name>
</gene>
<evidence type="ECO:0008006" key="5">
    <source>
        <dbReference type="Google" id="ProtNLM"/>
    </source>
</evidence>
<feature type="signal peptide" evidence="2">
    <location>
        <begin position="1"/>
        <end position="20"/>
    </location>
</feature>
<sequence>MLYPERFVPLLLLAVLSANAKQFDDLMQCKVLFVADLSDRAPASEVPTIVSTINTLIHTSATNALSYSVPYDVVIVLFTGSDPSKFAAAGQNYVKKWSTVGVTVGADASPFAALSIPYLQPLAIFQAAIQLCEVQPTPGTIEPSTWAPTMPTMMAESTTTEGYTEATGSPPSAASTEEWSTNTWAVSTSEPHTPF</sequence>
<evidence type="ECO:0000256" key="2">
    <source>
        <dbReference type="SAM" id="SignalP"/>
    </source>
</evidence>